<dbReference type="RefSeq" id="WP_089319959.1">
    <property type="nucleotide sequence ID" value="NZ_FZOQ01000013.1"/>
</dbReference>
<organism evidence="1 2">
    <name type="scientific">Pontibacter ummariensis</name>
    <dbReference type="NCBI Taxonomy" id="1610492"/>
    <lineage>
        <taxon>Bacteria</taxon>
        <taxon>Pseudomonadati</taxon>
        <taxon>Bacteroidota</taxon>
        <taxon>Cytophagia</taxon>
        <taxon>Cytophagales</taxon>
        <taxon>Hymenobacteraceae</taxon>
        <taxon>Pontibacter</taxon>
    </lineage>
</organism>
<protein>
    <submittedName>
        <fullName evidence="1">Predicted thiol-disulfide oxidoreductase YuxK, DCC family</fullName>
    </submittedName>
</protein>
<evidence type="ECO:0000313" key="1">
    <source>
        <dbReference type="EMBL" id="SNS78504.1"/>
    </source>
</evidence>
<accession>A0A239HE22</accession>
<gene>
    <name evidence="1" type="ORF">SAMN06296052_11363</name>
</gene>
<keyword evidence="2" id="KW-1185">Reference proteome</keyword>
<reference evidence="2" key="1">
    <citation type="submission" date="2017-06" db="EMBL/GenBank/DDBJ databases">
        <authorList>
            <person name="Varghese N."/>
            <person name="Submissions S."/>
        </authorList>
    </citation>
    <scope>NUCLEOTIDE SEQUENCE [LARGE SCALE GENOMIC DNA]</scope>
    <source>
        <strain evidence="2">NKM1</strain>
    </source>
</reference>
<dbReference type="Pfam" id="PF04134">
    <property type="entry name" value="DCC1-like"/>
    <property type="match status" value="1"/>
</dbReference>
<dbReference type="GO" id="GO:0015035">
    <property type="term" value="F:protein-disulfide reductase activity"/>
    <property type="evidence" value="ECO:0007669"/>
    <property type="project" value="InterPro"/>
</dbReference>
<dbReference type="InterPro" id="IPR007263">
    <property type="entry name" value="DCC1-like"/>
</dbReference>
<dbReference type="AlphaFoldDB" id="A0A239HE22"/>
<dbReference type="EMBL" id="FZOQ01000013">
    <property type="protein sequence ID" value="SNS78504.1"/>
    <property type="molecule type" value="Genomic_DNA"/>
</dbReference>
<name>A0A239HE22_9BACT</name>
<evidence type="ECO:0000313" key="2">
    <source>
        <dbReference type="Proteomes" id="UP000198432"/>
    </source>
</evidence>
<proteinExistence type="predicted"/>
<sequence>MPEKPILVYDGDCSFCKYWVRRWQRKTGDRVSYVPFQEVPEGFHEISELQFKRSVWLIMEDGRKLHSAAAAFELLAIGGFRAGRWLYYRVPFASKVFELAYRVVADNRDLFYKLTKLFFRDA</sequence>
<dbReference type="OrthoDB" id="9785438at2"/>
<dbReference type="Proteomes" id="UP000198432">
    <property type="component" value="Unassembled WGS sequence"/>
</dbReference>